<evidence type="ECO:0000259" key="3">
    <source>
        <dbReference type="Pfam" id="PF14746"/>
    </source>
</evidence>
<dbReference type="AlphaFoldDB" id="A0AAJ6YT54"/>
<dbReference type="PANTHER" id="PTHR31409:SF0">
    <property type="entry name" value="WASH COMPLEX SUBUNIT 4"/>
    <property type="match status" value="1"/>
</dbReference>
<name>A0AAJ6YT54_9HYME</name>
<accession>A0AAJ6YT54</accession>
<evidence type="ECO:0000313" key="5">
    <source>
        <dbReference type="RefSeq" id="XP_011503763.1"/>
    </source>
</evidence>
<dbReference type="PANTHER" id="PTHR31409">
    <property type="entry name" value="WASH COMPLEX SUBUNIT 4"/>
    <property type="match status" value="1"/>
</dbReference>
<dbReference type="Pfam" id="PF14745">
    <property type="entry name" value="WASH-4_N"/>
    <property type="match status" value="1"/>
</dbReference>
<dbReference type="GO" id="GO:0071203">
    <property type="term" value="C:WASH complex"/>
    <property type="evidence" value="ECO:0007669"/>
    <property type="project" value="InterPro"/>
</dbReference>
<feature type="domain" description="WASH complex subunit 7 central" evidence="1">
    <location>
        <begin position="564"/>
        <end position="899"/>
    </location>
</feature>
<dbReference type="GO" id="GO:0016197">
    <property type="term" value="P:endosomal transport"/>
    <property type="evidence" value="ECO:0007669"/>
    <property type="project" value="TreeGrafter"/>
</dbReference>
<organism evidence="4 5">
    <name type="scientific">Ceratosolen solmsi marchali</name>
    <dbReference type="NCBI Taxonomy" id="326594"/>
    <lineage>
        <taxon>Eukaryota</taxon>
        <taxon>Metazoa</taxon>
        <taxon>Ecdysozoa</taxon>
        <taxon>Arthropoda</taxon>
        <taxon>Hexapoda</taxon>
        <taxon>Insecta</taxon>
        <taxon>Pterygota</taxon>
        <taxon>Neoptera</taxon>
        <taxon>Endopterygota</taxon>
        <taxon>Hymenoptera</taxon>
        <taxon>Apocrita</taxon>
        <taxon>Proctotrupomorpha</taxon>
        <taxon>Chalcidoidea</taxon>
        <taxon>Agaonidae</taxon>
        <taxon>Agaoninae</taxon>
        <taxon>Ceratosolen</taxon>
    </lineage>
</organism>
<dbReference type="InterPro" id="IPR028283">
    <property type="entry name" value="WASH-7_C"/>
</dbReference>
<evidence type="ECO:0000313" key="4">
    <source>
        <dbReference type="Proteomes" id="UP000695007"/>
    </source>
</evidence>
<dbReference type="Pfam" id="PF14744">
    <property type="entry name" value="WASH-7_mid"/>
    <property type="match status" value="1"/>
</dbReference>
<protein>
    <submittedName>
        <fullName evidence="5">WASH complex subunit 7</fullName>
    </submittedName>
</protein>
<keyword evidence="4" id="KW-1185">Reference proteome</keyword>
<dbReference type="Proteomes" id="UP000695007">
    <property type="component" value="Unplaced"/>
</dbReference>
<reference evidence="5" key="1">
    <citation type="submission" date="2025-08" db="UniProtKB">
        <authorList>
            <consortium name="RefSeq"/>
        </authorList>
    </citation>
    <scope>IDENTIFICATION</scope>
</reference>
<evidence type="ECO:0000259" key="2">
    <source>
        <dbReference type="Pfam" id="PF14745"/>
    </source>
</evidence>
<dbReference type="GeneID" id="105366870"/>
<evidence type="ECO:0000259" key="1">
    <source>
        <dbReference type="Pfam" id="PF14744"/>
    </source>
</evidence>
<dbReference type="Pfam" id="PF14746">
    <property type="entry name" value="WASH-7_C"/>
    <property type="match status" value="1"/>
</dbReference>
<dbReference type="KEGG" id="csol:105366870"/>
<dbReference type="GO" id="GO:0005768">
    <property type="term" value="C:endosome"/>
    <property type="evidence" value="ECO:0007669"/>
    <property type="project" value="TreeGrafter"/>
</dbReference>
<dbReference type="InterPro" id="IPR027307">
    <property type="entry name" value="WASH7"/>
</dbReference>
<dbReference type="InterPro" id="IPR028191">
    <property type="entry name" value="WASH-4_N"/>
</dbReference>
<dbReference type="CTD" id="32594"/>
<proteinExistence type="predicted"/>
<dbReference type="RefSeq" id="XP_011503763.1">
    <property type="nucleotide sequence ID" value="XM_011505461.1"/>
</dbReference>
<feature type="domain" description="WASH complex subunit 4 N-terminal" evidence="2">
    <location>
        <begin position="28"/>
        <end position="562"/>
    </location>
</feature>
<sequence>MIESPVCDLKRDDTVYKTAGAAHLKKYGQFFENLAEKYWQDSSVFEYVIEGPIRLIYKVNEDISILSLAETDNKIFSKLLASIGGTCREIRLLKAEASKFYIKLFNHGERCADHKDHKIESLLSDLQDLSIYINRIMTVIHLTVKQLSNLANNIHQEIYLPVLIDYLLDLFIILVILDALINSQPALVEKWNIYRFKVKSVYNSAQFNIPQKRLLTYEKLLKDLHIQLLSKKLFLKAIEYIMDINKTTIMCDHILCFLRNVITDVENKINDNATINKSWMQANIGIVIVIKLFGACDKKLLKRIIETNKKLYAVSLLGNIVWLPNDFLTDCLPRDGIIAIPLQVGEKLLVARVQRLPSIVSNLINRALIWVIEMQNILIKTGFQIFSEIEKKRNLLVEILILMRQIKENITFVTNLHAFLLKPMNRSTVQLICQLIEVQKSLETTFHTLAPIIVLSQSQVLQQLTYQILTILETVRKSLIQKGKVYSKEKLDVLSLVGSSMKLINGPATADRRLILRCALVCASQLTESFKEEEVVKLRFYLDTYDTIAELYNLLLESCDYSVLLHQQSILPAYLSLVIDNNSNISHIVHLFNAFNSAISKQELSDLIEFKISEQRKILIRNIFEPACSEIETNLRLHVHAHLKLNDTNPFKVGIKDGNRIIRSCPLLINGKLLYVKRYIEHYLDYTFYNLTTIALHDWKTYRIMHALTNHKLGLETVQNHLPTQILEQGLDALEIMRNIHIFVSRYLYNLHTQTFIEHLSSNKHLNTISIRHIANSIRTHGTGIMSTTVNFVYQFLRIKLHTFSQFLFDEHIKSRLIRDARFIRSQKEKGAIPYSYERAEKFQKGIRRLGMTSDGLSYLDQFRQLITQIGNALGYIRLIRSGGLHASSNAISFLPDINSSTKFNSTCKKLNFLTTTQIAAKRLEDDIANLVRNFTEGIHYFKLLVDVFASAFRDSNNCYHLQQFYAIIPPLTFSFIDNILSNKEKLFKKNKSGAAFTDDGFAVGVAYINALLDQNNELDGLQWFKTVNEYFIIEKSAAESKAEYEDEKLQQTRALTLKRLEERRAEFQLLYYSLSGARVFFKQLDE</sequence>
<dbReference type="GO" id="GO:0007032">
    <property type="term" value="P:endosome organization"/>
    <property type="evidence" value="ECO:0007669"/>
    <property type="project" value="TreeGrafter"/>
</dbReference>
<feature type="domain" description="WASH complex subunit 7 C-terminal" evidence="3">
    <location>
        <begin position="917"/>
        <end position="1083"/>
    </location>
</feature>
<gene>
    <name evidence="5" type="primary">LOC105366870</name>
</gene>
<dbReference type="InterPro" id="IPR028282">
    <property type="entry name" value="WASH-7_central"/>
</dbReference>